<comment type="similarity">
    <text evidence="2">Belongs to the MCU (TC 1.A.77) family.</text>
</comment>
<comment type="caution">
    <text evidence="13">The sequence shown here is derived from an EMBL/GenBank/DDBJ whole genome shotgun (WGS) entry which is preliminary data.</text>
</comment>
<proteinExistence type="inferred from homology"/>
<keyword evidence="6" id="KW-0106">Calcium</keyword>
<dbReference type="PANTHER" id="PTHR13462:SF17">
    <property type="entry name" value="CALCIUM UNIPORTER PROTEIN 4, MITOCHONDRIAL"/>
    <property type="match status" value="1"/>
</dbReference>
<keyword evidence="9 11" id="KW-0472">Membrane</keyword>
<evidence type="ECO:0000313" key="14">
    <source>
        <dbReference type="Proteomes" id="UP000257109"/>
    </source>
</evidence>
<dbReference type="PANTHER" id="PTHR13462">
    <property type="entry name" value="CALCIUM UNIPORTER PROTEIN, MITOCHONDRIAL"/>
    <property type="match status" value="1"/>
</dbReference>
<evidence type="ECO:0000256" key="5">
    <source>
        <dbReference type="ARBA" id="ARBA00022692"/>
    </source>
</evidence>
<keyword evidence="7 11" id="KW-1133">Transmembrane helix</keyword>
<evidence type="ECO:0000256" key="1">
    <source>
        <dbReference type="ARBA" id="ARBA00004141"/>
    </source>
</evidence>
<evidence type="ECO:0000259" key="12">
    <source>
        <dbReference type="Pfam" id="PF04678"/>
    </source>
</evidence>
<evidence type="ECO:0000256" key="8">
    <source>
        <dbReference type="ARBA" id="ARBA00023065"/>
    </source>
</evidence>
<evidence type="ECO:0000256" key="9">
    <source>
        <dbReference type="ARBA" id="ARBA00023136"/>
    </source>
</evidence>
<evidence type="ECO:0000256" key="4">
    <source>
        <dbReference type="ARBA" id="ARBA00022568"/>
    </source>
</evidence>
<dbReference type="GO" id="GO:0051560">
    <property type="term" value="P:mitochondrial calcium ion homeostasis"/>
    <property type="evidence" value="ECO:0007669"/>
    <property type="project" value="InterPro"/>
</dbReference>
<evidence type="ECO:0000256" key="3">
    <source>
        <dbReference type="ARBA" id="ARBA00022448"/>
    </source>
</evidence>
<evidence type="ECO:0000256" key="2">
    <source>
        <dbReference type="ARBA" id="ARBA00005653"/>
    </source>
</evidence>
<keyword evidence="5 11" id="KW-0812">Transmembrane</keyword>
<evidence type="ECO:0000256" key="6">
    <source>
        <dbReference type="ARBA" id="ARBA00022837"/>
    </source>
</evidence>
<dbReference type="GO" id="GO:0005262">
    <property type="term" value="F:calcium channel activity"/>
    <property type="evidence" value="ECO:0007669"/>
    <property type="project" value="TreeGrafter"/>
</dbReference>
<accession>A0A371ID60</accession>
<evidence type="ECO:0000256" key="7">
    <source>
        <dbReference type="ARBA" id="ARBA00022989"/>
    </source>
</evidence>
<evidence type="ECO:0000256" key="11">
    <source>
        <dbReference type="SAM" id="Phobius"/>
    </source>
</evidence>
<reference evidence="13" key="1">
    <citation type="submission" date="2018-05" db="EMBL/GenBank/DDBJ databases">
        <title>Draft genome of Mucuna pruriens seed.</title>
        <authorList>
            <person name="Nnadi N.E."/>
            <person name="Vos R."/>
            <person name="Hasami M.H."/>
            <person name="Devisetty U.K."/>
            <person name="Aguiy J.C."/>
        </authorList>
    </citation>
    <scope>NUCLEOTIDE SEQUENCE [LARGE SCALE GENOMIC DNA]</scope>
    <source>
        <strain evidence="13">JCA_2017</strain>
    </source>
</reference>
<dbReference type="STRING" id="157652.A0A371ID60"/>
<feature type="transmembrane region" description="Helical" evidence="11">
    <location>
        <begin position="244"/>
        <end position="264"/>
    </location>
</feature>
<dbReference type="Pfam" id="PF04678">
    <property type="entry name" value="MCU"/>
    <property type="match status" value="1"/>
</dbReference>
<feature type="non-terminal residue" evidence="13">
    <location>
        <position position="1"/>
    </location>
</feature>
<dbReference type="Proteomes" id="UP000257109">
    <property type="component" value="Unassembled WGS sequence"/>
</dbReference>
<dbReference type="InterPro" id="IPR039055">
    <property type="entry name" value="MCU_fam"/>
</dbReference>
<dbReference type="GO" id="GO:0036444">
    <property type="term" value="P:calcium import into the mitochondrion"/>
    <property type="evidence" value="ECO:0007669"/>
    <property type="project" value="TreeGrafter"/>
</dbReference>
<dbReference type="InterPro" id="IPR006769">
    <property type="entry name" value="MCU_C"/>
</dbReference>
<dbReference type="GO" id="GO:1990246">
    <property type="term" value="C:uniplex complex"/>
    <property type="evidence" value="ECO:0007669"/>
    <property type="project" value="TreeGrafter"/>
</dbReference>
<keyword evidence="4" id="KW-0109">Calcium transport</keyword>
<sequence length="362" mass="40779">MALRKLFTKRFFDGAKTTMPFGRTMVSSPPLQTQAIVPPNVPQVSSADGGFFRRFILRRAVHHSGPVRIPELLSLPVGEKLREKLKGINSIAGARDRLGGVTLSGDSNGISANDARKILRAAQMEKVKAKLRNVPESSIRYSEFLRICVESCENRDQGADFAKILDDSGNVIVLGNVVFLRPEQVFSSVSGNSLTHIIVAKSIESLINQTIANPNDPRKKELEQMEKLKVMIDERAKAQVRTELYFGLGFLTVQTLGFMRLTFWELSWDVMEPICFFVTSTGFALAYLFFIKTSTEPTFEGFFQHRFRAKQERLVRTHNFNMGRYNELRKACYPSCHAGAKSESSPPFHHHPGETHLRALSR</sequence>
<keyword evidence="3" id="KW-0813">Transport</keyword>
<evidence type="ECO:0000256" key="10">
    <source>
        <dbReference type="SAM" id="MobiDB-lite"/>
    </source>
</evidence>
<dbReference type="GO" id="GO:0015292">
    <property type="term" value="F:uniporter activity"/>
    <property type="evidence" value="ECO:0007669"/>
    <property type="project" value="TreeGrafter"/>
</dbReference>
<feature type="transmembrane region" description="Helical" evidence="11">
    <location>
        <begin position="270"/>
        <end position="290"/>
    </location>
</feature>
<organism evidence="13 14">
    <name type="scientific">Mucuna pruriens</name>
    <name type="common">Velvet bean</name>
    <name type="synonym">Dolichos pruriens</name>
    <dbReference type="NCBI Taxonomy" id="157652"/>
    <lineage>
        <taxon>Eukaryota</taxon>
        <taxon>Viridiplantae</taxon>
        <taxon>Streptophyta</taxon>
        <taxon>Embryophyta</taxon>
        <taxon>Tracheophyta</taxon>
        <taxon>Spermatophyta</taxon>
        <taxon>Magnoliopsida</taxon>
        <taxon>eudicotyledons</taxon>
        <taxon>Gunneridae</taxon>
        <taxon>Pentapetalae</taxon>
        <taxon>rosids</taxon>
        <taxon>fabids</taxon>
        <taxon>Fabales</taxon>
        <taxon>Fabaceae</taxon>
        <taxon>Papilionoideae</taxon>
        <taxon>50 kb inversion clade</taxon>
        <taxon>NPAAA clade</taxon>
        <taxon>indigoferoid/millettioid clade</taxon>
        <taxon>Phaseoleae</taxon>
        <taxon>Mucuna</taxon>
    </lineage>
</organism>
<feature type="compositionally biased region" description="Basic and acidic residues" evidence="10">
    <location>
        <begin position="351"/>
        <end position="362"/>
    </location>
</feature>
<feature type="domain" description="Calcium uniporter protein C-terminal" evidence="12">
    <location>
        <begin position="156"/>
        <end position="328"/>
    </location>
</feature>
<dbReference type="AlphaFoldDB" id="A0A371ID60"/>
<keyword evidence="14" id="KW-1185">Reference proteome</keyword>
<keyword evidence="8" id="KW-0406">Ion transport</keyword>
<gene>
    <name evidence="13" type="ORF">CR513_02148</name>
</gene>
<dbReference type="EMBL" id="QJKJ01000367">
    <property type="protein sequence ID" value="RDY12991.1"/>
    <property type="molecule type" value="Genomic_DNA"/>
</dbReference>
<protein>
    <submittedName>
        <fullName evidence="13">Calcium uniporter protein 2, mitochondrial</fullName>
    </submittedName>
</protein>
<evidence type="ECO:0000313" key="13">
    <source>
        <dbReference type="EMBL" id="RDY12991.1"/>
    </source>
</evidence>
<comment type="subcellular location">
    <subcellularLocation>
        <location evidence="1">Membrane</location>
        <topology evidence="1">Multi-pass membrane protein</topology>
    </subcellularLocation>
</comment>
<feature type="region of interest" description="Disordered" evidence="10">
    <location>
        <begin position="340"/>
        <end position="362"/>
    </location>
</feature>
<dbReference type="OrthoDB" id="278338at2759"/>
<name>A0A371ID60_MUCPR</name>